<reference evidence="2 3" key="1">
    <citation type="submission" date="2023-03" db="EMBL/GenBank/DDBJ databases">
        <title>Complete genome sequences of several Auritidibacter ignavus strains isolated from ear infections.</title>
        <authorList>
            <person name="Baehr T."/>
            <person name="Baumhoegger A.M."/>
        </authorList>
    </citation>
    <scope>NUCLEOTIDE SEQUENCE [LARGE SCALE GENOMIC DNA]</scope>
    <source>
        <strain evidence="2 3">BABAE-6</strain>
    </source>
</reference>
<evidence type="ECO:0000313" key="2">
    <source>
        <dbReference type="EMBL" id="WGH93738.1"/>
    </source>
</evidence>
<protein>
    <submittedName>
        <fullName evidence="2">Class I SAM-dependent methyltransferase</fullName>
        <ecNumber evidence="2">2.1.-.-</ecNumber>
    </submittedName>
</protein>
<dbReference type="GO" id="GO:0032259">
    <property type="term" value="P:methylation"/>
    <property type="evidence" value="ECO:0007669"/>
    <property type="project" value="UniProtKB-KW"/>
</dbReference>
<dbReference type="Gene3D" id="3.40.50.150">
    <property type="entry name" value="Vaccinia Virus protein VP39"/>
    <property type="match status" value="1"/>
</dbReference>
<dbReference type="InterPro" id="IPR029063">
    <property type="entry name" value="SAM-dependent_MTases_sf"/>
</dbReference>
<accession>A0AAJ6AHW3</accession>
<dbReference type="RefSeq" id="WP_110122901.1">
    <property type="nucleotide sequence ID" value="NZ_CP122561.1"/>
</dbReference>
<dbReference type="EMBL" id="CP122566">
    <property type="protein sequence ID" value="WGH93738.1"/>
    <property type="molecule type" value="Genomic_DNA"/>
</dbReference>
<dbReference type="AlphaFoldDB" id="A0AAJ6AHW3"/>
<dbReference type="Pfam" id="PF13649">
    <property type="entry name" value="Methyltransf_25"/>
    <property type="match status" value="1"/>
</dbReference>
<dbReference type="CDD" id="cd02440">
    <property type="entry name" value="AdoMet_MTases"/>
    <property type="match status" value="1"/>
</dbReference>
<organism evidence="2 3">
    <name type="scientific">Auritidibacter ignavus</name>
    <dbReference type="NCBI Taxonomy" id="678932"/>
    <lineage>
        <taxon>Bacteria</taxon>
        <taxon>Bacillati</taxon>
        <taxon>Actinomycetota</taxon>
        <taxon>Actinomycetes</taxon>
        <taxon>Micrococcales</taxon>
        <taxon>Micrococcaceae</taxon>
        <taxon>Auritidibacter</taxon>
    </lineage>
</organism>
<evidence type="ECO:0000259" key="1">
    <source>
        <dbReference type="Pfam" id="PF13649"/>
    </source>
</evidence>
<feature type="domain" description="Methyltransferase" evidence="1">
    <location>
        <begin position="47"/>
        <end position="139"/>
    </location>
</feature>
<evidence type="ECO:0000313" key="3">
    <source>
        <dbReference type="Proteomes" id="UP001224674"/>
    </source>
</evidence>
<keyword evidence="2" id="KW-0489">Methyltransferase</keyword>
<sequence>MTTTVQDIGYAEQFAGWYDRIFPKDASAQILVDFLARHHPDPTAGTLEMGVGTGRIAAPLARHVGQVVGVDCSELMLEGLRQECDEATVRPVLGDMRTYSEDRRYGLVYIVCSALALQLDQQAQEESMLRAAELLAPGGRLIIETHNRPGCVALHEGSTRTSLFAPYPEPNTGLQTYATLLPDDLWHCSQIWYEADGTHRIGTEVLRLLTPEEVDSYAASAGLVRDGLWADAMGNPYQEAGLLFIASYKRTS</sequence>
<dbReference type="GO" id="GO:0008168">
    <property type="term" value="F:methyltransferase activity"/>
    <property type="evidence" value="ECO:0007669"/>
    <property type="project" value="UniProtKB-KW"/>
</dbReference>
<name>A0AAJ6AHW3_9MICC</name>
<keyword evidence="3" id="KW-1185">Reference proteome</keyword>
<dbReference type="Proteomes" id="UP001224674">
    <property type="component" value="Chromosome"/>
</dbReference>
<gene>
    <name evidence="2" type="ORF">QDX21_02770</name>
</gene>
<dbReference type="EC" id="2.1.-.-" evidence="2"/>
<dbReference type="InterPro" id="IPR041698">
    <property type="entry name" value="Methyltransf_25"/>
</dbReference>
<keyword evidence="2" id="KW-0808">Transferase</keyword>
<dbReference type="SUPFAM" id="SSF53335">
    <property type="entry name" value="S-adenosyl-L-methionine-dependent methyltransferases"/>
    <property type="match status" value="1"/>
</dbReference>
<proteinExistence type="predicted"/>